<dbReference type="GeneID" id="68106187"/>
<name>A0AA88KBI2_NAELO</name>
<reference evidence="1 2" key="1">
    <citation type="journal article" date="2018" name="BMC Genomics">
        <title>The genome of Naegleria lovaniensis, the basis for a comparative approach to unravel pathogenicity factors of the human pathogenic amoeba N. fowleri.</title>
        <authorList>
            <person name="Liechti N."/>
            <person name="Schurch N."/>
            <person name="Bruggmann R."/>
            <person name="Wittwer M."/>
        </authorList>
    </citation>
    <scope>NUCLEOTIDE SEQUENCE [LARGE SCALE GENOMIC DNA]</scope>
    <source>
        <strain evidence="1 2">ATCC 30569</strain>
    </source>
</reference>
<dbReference type="SUPFAM" id="SSF52058">
    <property type="entry name" value="L domain-like"/>
    <property type="match status" value="1"/>
</dbReference>
<gene>
    <name evidence="1" type="ORF">C9374_013734</name>
</gene>
<accession>A0AA88KBI2</accession>
<evidence type="ECO:0000313" key="1">
    <source>
        <dbReference type="EMBL" id="KAG2370899.1"/>
    </source>
</evidence>
<dbReference type="Proteomes" id="UP000816034">
    <property type="component" value="Unassembled WGS sequence"/>
</dbReference>
<dbReference type="EMBL" id="PYSW02000074">
    <property type="protein sequence ID" value="KAG2370899.1"/>
    <property type="molecule type" value="Genomic_DNA"/>
</dbReference>
<dbReference type="InterPro" id="IPR032675">
    <property type="entry name" value="LRR_dom_sf"/>
</dbReference>
<protein>
    <submittedName>
        <fullName evidence="1">Uncharacterized protein</fullName>
    </submittedName>
</protein>
<dbReference type="RefSeq" id="XP_044541763.1">
    <property type="nucleotide sequence ID" value="XM_044689643.1"/>
</dbReference>
<comment type="caution">
    <text evidence="1">The sequence shown here is derived from an EMBL/GenBank/DDBJ whole genome shotgun (WGS) entry which is preliminary data.</text>
</comment>
<evidence type="ECO:0000313" key="2">
    <source>
        <dbReference type="Proteomes" id="UP000816034"/>
    </source>
</evidence>
<keyword evidence="2" id="KW-1185">Reference proteome</keyword>
<dbReference type="Gene3D" id="3.80.10.10">
    <property type="entry name" value="Ribonuclease Inhibitor"/>
    <property type="match status" value="1"/>
</dbReference>
<dbReference type="AlphaFoldDB" id="A0AA88KBI2"/>
<sequence>MIGGQHQQQPTPYTSSSTLRKLFEYGGQNDHNDLLIVIFSYLDRWFLIHMVAMTCKKFYKCIHFGGSYGIKGCFNNYCKMEKKRMDDILGGVSSNRTLKFRNNYESELSYINNCLEMQFKSPYTVWRNGWHLTGKPAQLFCKKRLISSNIAHYDSRVNYLHVRCDVIGDDNNKDHSLDRVLTEMLCMFLRSNKTCVKVLELESHNLASASYNLDSNSTTYRLLAKLLTNHANGIDLLNSLEGLVINAPLNIPFTKTVLSILKQSCRKNDSIALKHLDLNIGNLSSHISMMEILNYCKYLLCIKTPHAAGREGTASTKKMSMLESFKCSVPFTDIGEVQLFIYMIKNSDWHINHKLKELVLSVNMAKLLESCTSLEILNKLLKKLMRELERLRSVNRLKFYLIDIARWDCLSWLMSSSFLDDLELELIEVSPFIKGSELLVSPISKCKRLHLSFSDCSISSTTQWVKRNVPFPMHAFKYLNELHVKGLDNSKLLTTLSIAHWMPMMNLRKLRIDKMELCDIHTTSRNDSVIFPSLEEVQLGDCTISISNTLFSFFGTNLKVITAKKCSIAQFPRLTHFCKLQVIRFEECSSLSNVDCKSIENLHYLTVLSFACTLLKIVENLHILESLENLVSIDFNGCRHFDLYSEQENSTPCDLSSLNISRLQKLEFLNMDNVLIMNFVNFSSLHESWAKQIHKMWFEISTKLTTPIQLDKMCTNDSSIRQTNALKSIFEHNNKSLPTSASPRHHVFASPYVSTMPHPSTRLKSPSTTHDITAAPDLQLCANVCLHYLKRKCEFMEMVHGYENIFTSEQPIGRLTVDYVFTTQQLVHIMYSFHFGIITTTADWMGSLKCLNNKELTFWSALDRNISLDKKTRQSFLFSMPIRSKDILEDPHEDKLTTHCRSVITDHQHSDLQKYSGFGSSSSMNVDGECLIM</sequence>
<proteinExistence type="predicted"/>
<organism evidence="1 2">
    <name type="scientific">Naegleria lovaniensis</name>
    <name type="common">Amoeba</name>
    <dbReference type="NCBI Taxonomy" id="51637"/>
    <lineage>
        <taxon>Eukaryota</taxon>
        <taxon>Discoba</taxon>
        <taxon>Heterolobosea</taxon>
        <taxon>Tetramitia</taxon>
        <taxon>Eutetramitia</taxon>
        <taxon>Vahlkampfiidae</taxon>
        <taxon>Naegleria</taxon>
    </lineage>
</organism>